<accession>A0A1H9SUL6</accession>
<evidence type="ECO:0000256" key="3">
    <source>
        <dbReference type="ARBA" id="ARBA00023239"/>
    </source>
</evidence>
<reference evidence="7" key="1">
    <citation type="submission" date="2016-10" db="EMBL/GenBank/DDBJ databases">
        <authorList>
            <person name="Varghese N."/>
            <person name="Submissions S."/>
        </authorList>
    </citation>
    <scope>NUCLEOTIDE SEQUENCE [LARGE SCALE GENOMIC DNA]</scope>
    <source>
        <strain evidence="7">CGMCC 1.6495</strain>
    </source>
</reference>
<keyword evidence="2 4" id="KW-0648">Protein biosynthesis</keyword>
<evidence type="ECO:0000313" key="6">
    <source>
        <dbReference type="EMBL" id="SER88545.1"/>
    </source>
</evidence>
<dbReference type="Pfam" id="PF04073">
    <property type="entry name" value="tRNA_edit"/>
    <property type="match status" value="1"/>
</dbReference>
<evidence type="ECO:0000256" key="1">
    <source>
        <dbReference type="ARBA" id="ARBA00009798"/>
    </source>
</evidence>
<evidence type="ECO:0000256" key="2">
    <source>
        <dbReference type="ARBA" id="ARBA00022917"/>
    </source>
</evidence>
<dbReference type="Proteomes" id="UP000198505">
    <property type="component" value="Unassembled WGS sequence"/>
</dbReference>
<name>A0A1H9SUL6_9GAMM</name>
<evidence type="ECO:0000259" key="5">
    <source>
        <dbReference type="Pfam" id="PF04073"/>
    </source>
</evidence>
<gene>
    <name evidence="6" type="ORF">SAMN04487958_10439</name>
</gene>
<evidence type="ECO:0000256" key="4">
    <source>
        <dbReference type="PIRNR" id="PIRNR006181"/>
    </source>
</evidence>
<dbReference type="PANTHER" id="PTHR30411">
    <property type="entry name" value="CYTOPLASMIC PROTEIN"/>
    <property type="match status" value="1"/>
</dbReference>
<dbReference type="GO" id="GO:0016829">
    <property type="term" value="F:lyase activity"/>
    <property type="evidence" value="ECO:0007669"/>
    <property type="project" value="UniProtKB-KW"/>
</dbReference>
<dbReference type="GO" id="GO:0006412">
    <property type="term" value="P:translation"/>
    <property type="evidence" value="ECO:0007669"/>
    <property type="project" value="UniProtKB-KW"/>
</dbReference>
<dbReference type="PANTHER" id="PTHR30411:SF0">
    <property type="entry name" value="CYS-TRNA(PRO)_CYS-TRNA(CYS) DEACYLASE YBAK"/>
    <property type="match status" value="1"/>
</dbReference>
<dbReference type="STRING" id="416874.SAMN04487958_10439"/>
<comment type="similarity">
    <text evidence="1 4">Belongs to the prolyl-tRNA editing family. YbaK/EbsC subfamily.</text>
</comment>
<dbReference type="GO" id="GO:0002161">
    <property type="term" value="F:aminoacyl-tRNA deacylase activity"/>
    <property type="evidence" value="ECO:0007669"/>
    <property type="project" value="InterPro"/>
</dbReference>
<dbReference type="InterPro" id="IPR007214">
    <property type="entry name" value="YbaK/aa-tRNA-synth-assoc-dom"/>
</dbReference>
<organism evidence="6 7">
    <name type="scientific">Vreelandella subterranea</name>
    <dbReference type="NCBI Taxonomy" id="416874"/>
    <lineage>
        <taxon>Bacteria</taxon>
        <taxon>Pseudomonadati</taxon>
        <taxon>Pseudomonadota</taxon>
        <taxon>Gammaproteobacteria</taxon>
        <taxon>Oceanospirillales</taxon>
        <taxon>Halomonadaceae</taxon>
        <taxon>Vreelandella</taxon>
    </lineage>
</organism>
<sequence length="163" mass="17292">MPLTEENDMTPAIKSAQNAGIAFQIHEYHHDPAAESYGLEAAEKLGVAAEQVFKTLVVKLDGKQLAVGIVPVTGQLNLKQIAKAAGAKKAAMAQPDEVQRTTGYVLGGVSPLGQKKRLATFIDRSAETFATIYVSAGRRGLEIELAPKDLQALSQAQLAPIQA</sequence>
<dbReference type="InterPro" id="IPR004369">
    <property type="entry name" value="Prolyl-tRNA_editing_YbaK/EbsC"/>
</dbReference>
<keyword evidence="7" id="KW-1185">Reference proteome</keyword>
<dbReference type="AlphaFoldDB" id="A0A1H9SUL6"/>
<feature type="domain" description="YbaK/aminoacyl-tRNA synthetase-associated" evidence="5">
    <location>
        <begin position="40"/>
        <end position="152"/>
    </location>
</feature>
<dbReference type="EC" id="4.2.-.-" evidence="4"/>
<protein>
    <recommendedName>
        <fullName evidence="4">Cys-tRNA(Pro)/Cys-tRNA(Cys) deacylase</fullName>
        <ecNumber evidence="4">4.2.-.-</ecNumber>
    </recommendedName>
</protein>
<dbReference type="PIRSF" id="PIRSF006181">
    <property type="entry name" value="EbsC_YbaK"/>
    <property type="match status" value="1"/>
</dbReference>
<dbReference type="NCBIfam" id="TIGR00011">
    <property type="entry name" value="YbaK_EbsC"/>
    <property type="match status" value="1"/>
</dbReference>
<proteinExistence type="inferred from homology"/>
<dbReference type="SUPFAM" id="SSF55826">
    <property type="entry name" value="YbaK/ProRS associated domain"/>
    <property type="match status" value="1"/>
</dbReference>
<dbReference type="InterPro" id="IPR036754">
    <property type="entry name" value="YbaK/aa-tRNA-synt-asso_dom_sf"/>
</dbReference>
<dbReference type="CDD" id="cd00002">
    <property type="entry name" value="YbaK_deacylase"/>
    <property type="match status" value="1"/>
</dbReference>
<dbReference type="Gene3D" id="3.90.960.10">
    <property type="entry name" value="YbaK/aminoacyl-tRNA synthetase-associated domain"/>
    <property type="match status" value="1"/>
</dbReference>
<dbReference type="EMBL" id="FOGS01000004">
    <property type="protein sequence ID" value="SER88545.1"/>
    <property type="molecule type" value="Genomic_DNA"/>
</dbReference>
<keyword evidence="3 4" id="KW-0456">Lyase</keyword>
<evidence type="ECO:0000313" key="7">
    <source>
        <dbReference type="Proteomes" id="UP000198505"/>
    </source>
</evidence>